<protein>
    <submittedName>
        <fullName evidence="1">Uncharacterized protein</fullName>
    </submittedName>
</protein>
<accession>A0A4Y7Q501</accession>
<evidence type="ECO:0000313" key="1">
    <source>
        <dbReference type="EMBL" id="TDL22366.1"/>
    </source>
</evidence>
<organism evidence="1 2">
    <name type="scientific">Rickenella mellea</name>
    <dbReference type="NCBI Taxonomy" id="50990"/>
    <lineage>
        <taxon>Eukaryota</taxon>
        <taxon>Fungi</taxon>
        <taxon>Dikarya</taxon>
        <taxon>Basidiomycota</taxon>
        <taxon>Agaricomycotina</taxon>
        <taxon>Agaricomycetes</taxon>
        <taxon>Hymenochaetales</taxon>
        <taxon>Rickenellaceae</taxon>
        <taxon>Rickenella</taxon>
    </lineage>
</organism>
<proteinExistence type="predicted"/>
<evidence type="ECO:0000313" key="2">
    <source>
        <dbReference type="Proteomes" id="UP000294933"/>
    </source>
</evidence>
<sequence>MQFADFVSQNLVTIFVKPTKYQGMKTEMCILHSGCRGNYVGLNVSTTMRLLGRTKSRLL</sequence>
<dbReference type="EMBL" id="ML170175">
    <property type="protein sequence ID" value="TDL22366.1"/>
    <property type="molecule type" value="Genomic_DNA"/>
</dbReference>
<dbReference type="VEuPathDB" id="FungiDB:BD410DRAFT_258510"/>
<dbReference type="Proteomes" id="UP000294933">
    <property type="component" value="Unassembled WGS sequence"/>
</dbReference>
<reference evidence="1 2" key="1">
    <citation type="submission" date="2018-06" db="EMBL/GenBank/DDBJ databases">
        <title>A transcriptomic atlas of mushroom development highlights an independent origin of complex multicellularity.</title>
        <authorList>
            <consortium name="DOE Joint Genome Institute"/>
            <person name="Krizsan K."/>
            <person name="Almasi E."/>
            <person name="Merenyi Z."/>
            <person name="Sahu N."/>
            <person name="Viragh M."/>
            <person name="Koszo T."/>
            <person name="Mondo S."/>
            <person name="Kiss B."/>
            <person name="Balint B."/>
            <person name="Kues U."/>
            <person name="Barry K."/>
            <person name="Hegedus J.C."/>
            <person name="Henrissat B."/>
            <person name="Johnson J."/>
            <person name="Lipzen A."/>
            <person name="Ohm R."/>
            <person name="Nagy I."/>
            <person name="Pangilinan J."/>
            <person name="Yan J."/>
            <person name="Xiong Y."/>
            <person name="Grigoriev I.V."/>
            <person name="Hibbett D.S."/>
            <person name="Nagy L.G."/>
        </authorList>
    </citation>
    <scope>NUCLEOTIDE SEQUENCE [LARGE SCALE GENOMIC DNA]</scope>
    <source>
        <strain evidence="1 2">SZMC22713</strain>
    </source>
</reference>
<name>A0A4Y7Q501_9AGAM</name>
<gene>
    <name evidence="1" type="ORF">BD410DRAFT_258510</name>
</gene>
<dbReference type="AlphaFoldDB" id="A0A4Y7Q501"/>
<keyword evidence="2" id="KW-1185">Reference proteome</keyword>